<dbReference type="NCBIfam" id="TIGR00674">
    <property type="entry name" value="dapA"/>
    <property type="match status" value="1"/>
</dbReference>
<keyword evidence="8 11" id="KW-0456">Lyase</keyword>
<dbReference type="PANTHER" id="PTHR12128:SF66">
    <property type="entry name" value="4-HYDROXY-2-OXOGLUTARATE ALDOLASE, MITOCHONDRIAL"/>
    <property type="match status" value="1"/>
</dbReference>
<organism evidence="11">
    <name type="scientific">hydrothermal vent metagenome</name>
    <dbReference type="NCBI Taxonomy" id="652676"/>
    <lineage>
        <taxon>unclassified sequences</taxon>
        <taxon>metagenomes</taxon>
        <taxon>ecological metagenomes</taxon>
    </lineage>
</organism>
<evidence type="ECO:0000256" key="3">
    <source>
        <dbReference type="ARBA" id="ARBA00012086"/>
    </source>
</evidence>
<keyword evidence="7" id="KW-0457">Lysine biosynthesis</keyword>
<name>A0A3B1DGF3_9ZZZZ</name>
<protein>
    <recommendedName>
        <fullName evidence="3">4-hydroxy-tetrahydrodipicolinate synthase</fullName>
        <ecNumber evidence="3">4.3.3.7</ecNumber>
    </recommendedName>
</protein>
<evidence type="ECO:0000256" key="2">
    <source>
        <dbReference type="ARBA" id="ARBA00005120"/>
    </source>
</evidence>
<dbReference type="GO" id="GO:0008840">
    <property type="term" value="F:4-hydroxy-tetrahydrodipicolinate synthase activity"/>
    <property type="evidence" value="ECO:0007669"/>
    <property type="project" value="UniProtKB-EC"/>
</dbReference>
<keyword evidence="4" id="KW-0963">Cytoplasm</keyword>
<dbReference type="HAMAP" id="MF_00418">
    <property type="entry name" value="DapA"/>
    <property type="match status" value="1"/>
</dbReference>
<dbReference type="InterPro" id="IPR005263">
    <property type="entry name" value="DapA"/>
</dbReference>
<comment type="catalytic activity">
    <reaction evidence="10">
        <text>L-aspartate 4-semialdehyde + pyruvate = (2S,4S)-4-hydroxy-2,3,4,5-tetrahydrodipicolinate + H2O + H(+)</text>
        <dbReference type="Rhea" id="RHEA:34171"/>
        <dbReference type="ChEBI" id="CHEBI:15361"/>
        <dbReference type="ChEBI" id="CHEBI:15377"/>
        <dbReference type="ChEBI" id="CHEBI:15378"/>
        <dbReference type="ChEBI" id="CHEBI:67139"/>
        <dbReference type="ChEBI" id="CHEBI:537519"/>
        <dbReference type="EC" id="4.3.3.7"/>
    </reaction>
</comment>
<dbReference type="InterPro" id="IPR002220">
    <property type="entry name" value="DapA-like"/>
</dbReference>
<evidence type="ECO:0000256" key="8">
    <source>
        <dbReference type="ARBA" id="ARBA00023239"/>
    </source>
</evidence>
<comment type="pathway">
    <text evidence="2">Amino-acid biosynthesis; L-lysine biosynthesis via DAP pathway; (S)-tetrahydrodipicolinate from L-aspartate: step 3/4.</text>
</comment>
<keyword evidence="9" id="KW-0704">Schiff base</keyword>
<dbReference type="EC" id="4.3.3.7" evidence="3"/>
<evidence type="ECO:0000256" key="1">
    <source>
        <dbReference type="ARBA" id="ARBA00003294"/>
    </source>
</evidence>
<dbReference type="InterPro" id="IPR013785">
    <property type="entry name" value="Aldolase_TIM"/>
</dbReference>
<reference evidence="11" key="1">
    <citation type="submission" date="2018-06" db="EMBL/GenBank/DDBJ databases">
        <authorList>
            <person name="Zhirakovskaya E."/>
        </authorList>
    </citation>
    <scope>NUCLEOTIDE SEQUENCE</scope>
</reference>
<dbReference type="CDD" id="cd00950">
    <property type="entry name" value="DHDPS"/>
    <property type="match status" value="1"/>
</dbReference>
<dbReference type="PROSITE" id="PS00665">
    <property type="entry name" value="DHDPS_1"/>
    <property type="match status" value="1"/>
</dbReference>
<dbReference type="PANTHER" id="PTHR12128">
    <property type="entry name" value="DIHYDRODIPICOLINATE SYNTHASE"/>
    <property type="match status" value="1"/>
</dbReference>
<dbReference type="Gene3D" id="3.20.20.70">
    <property type="entry name" value="Aldolase class I"/>
    <property type="match status" value="1"/>
</dbReference>
<dbReference type="PRINTS" id="PR00146">
    <property type="entry name" value="DHPICSNTHASE"/>
</dbReference>
<accession>A0A3B1DGF3</accession>
<evidence type="ECO:0000313" key="11">
    <source>
        <dbReference type="EMBL" id="VAX35078.1"/>
    </source>
</evidence>
<dbReference type="PIRSF" id="PIRSF001365">
    <property type="entry name" value="DHDPS"/>
    <property type="match status" value="1"/>
</dbReference>
<evidence type="ECO:0000256" key="10">
    <source>
        <dbReference type="ARBA" id="ARBA00047836"/>
    </source>
</evidence>
<dbReference type="GO" id="GO:0005829">
    <property type="term" value="C:cytosol"/>
    <property type="evidence" value="ECO:0007669"/>
    <property type="project" value="TreeGrafter"/>
</dbReference>
<evidence type="ECO:0000256" key="9">
    <source>
        <dbReference type="ARBA" id="ARBA00023270"/>
    </source>
</evidence>
<dbReference type="Pfam" id="PF00701">
    <property type="entry name" value="DHDPS"/>
    <property type="match status" value="1"/>
</dbReference>
<proteinExistence type="inferred from homology"/>
<evidence type="ECO:0000256" key="5">
    <source>
        <dbReference type="ARBA" id="ARBA00022605"/>
    </source>
</evidence>
<keyword evidence="5" id="KW-0028">Amino-acid biosynthesis</keyword>
<evidence type="ECO:0000256" key="6">
    <source>
        <dbReference type="ARBA" id="ARBA00022915"/>
    </source>
</evidence>
<dbReference type="SMART" id="SM01130">
    <property type="entry name" value="DHDPS"/>
    <property type="match status" value="1"/>
</dbReference>
<dbReference type="SUPFAM" id="SSF51569">
    <property type="entry name" value="Aldolase"/>
    <property type="match status" value="1"/>
</dbReference>
<evidence type="ECO:0000256" key="4">
    <source>
        <dbReference type="ARBA" id="ARBA00022490"/>
    </source>
</evidence>
<dbReference type="GO" id="GO:0009089">
    <property type="term" value="P:lysine biosynthetic process via diaminopimelate"/>
    <property type="evidence" value="ECO:0007669"/>
    <property type="project" value="UniProtKB-UniPathway"/>
</dbReference>
<evidence type="ECO:0000256" key="7">
    <source>
        <dbReference type="ARBA" id="ARBA00023154"/>
    </source>
</evidence>
<gene>
    <name evidence="11" type="ORF">MNBD_UNCLBAC01-141</name>
</gene>
<comment type="function">
    <text evidence="1">Catalyzes the condensation of (S)-aspartate-beta-semialdehyde [(S)-ASA] and pyruvate to 4-hydroxy-tetrahydrodipicolinate (HTPA).</text>
</comment>
<dbReference type="EMBL" id="UOGJ01000027">
    <property type="protein sequence ID" value="VAX35078.1"/>
    <property type="molecule type" value="Genomic_DNA"/>
</dbReference>
<sequence length="292" mass="31265">MFKGSTVALVTPFKDGKVDEDKIRELVEIQVKNGTSGILPCGTTGESPTLNHDEHNRVIEICIEATAGRVPVLAGTGSNSTAEAVALTQHAAKVKADAALVVTPYYNKPSQEGLYRHFKAVADSVDIPIILYNIAGRTSKNIETETVVRLANDCKNIIGVKEASGSLGQMQDVKLHCPEDFLLLSGDDNLTLPILSVGGVGVISVVANIIPADTAKVIQLFNEGKIDEARALHYKILPLVKAMFIDSNPVPVKYACELLGLCSSEVRLPLCETTEANKSKVKQALENYGVLS</sequence>
<dbReference type="UniPathway" id="UPA00034">
    <property type="reaction ID" value="UER00017"/>
</dbReference>
<dbReference type="InterPro" id="IPR020624">
    <property type="entry name" value="Schiff_base-form_aldolases_CS"/>
</dbReference>
<dbReference type="GO" id="GO:0019877">
    <property type="term" value="P:diaminopimelate biosynthetic process"/>
    <property type="evidence" value="ECO:0007669"/>
    <property type="project" value="UniProtKB-KW"/>
</dbReference>
<keyword evidence="6" id="KW-0220">Diaminopimelate biosynthesis</keyword>
<dbReference type="AlphaFoldDB" id="A0A3B1DGF3"/>